<organism evidence="3 4">
    <name type="scientific">Promicromonospora umidemergens</name>
    <dbReference type="NCBI Taxonomy" id="629679"/>
    <lineage>
        <taxon>Bacteria</taxon>
        <taxon>Bacillati</taxon>
        <taxon>Actinomycetota</taxon>
        <taxon>Actinomycetes</taxon>
        <taxon>Micrococcales</taxon>
        <taxon>Promicromonosporaceae</taxon>
        <taxon>Promicromonospora</taxon>
    </lineage>
</organism>
<keyword evidence="4" id="KW-1185">Reference proteome</keyword>
<dbReference type="EMBL" id="BAABHM010000015">
    <property type="protein sequence ID" value="GAA4708858.1"/>
    <property type="molecule type" value="Genomic_DNA"/>
</dbReference>
<comment type="caution">
    <text evidence="3">The sequence shown here is derived from an EMBL/GenBank/DDBJ whole genome shotgun (WGS) entry which is preliminary data.</text>
</comment>
<accession>A0ABP8XKU1</accession>
<dbReference type="RefSeq" id="WP_253874833.1">
    <property type="nucleotide sequence ID" value="NZ_BAABHM010000015.1"/>
</dbReference>
<dbReference type="PANTHER" id="PTHR24320">
    <property type="entry name" value="RETINOL DEHYDROGENASE"/>
    <property type="match status" value="1"/>
</dbReference>
<dbReference type="InterPro" id="IPR036291">
    <property type="entry name" value="NAD(P)-bd_dom_sf"/>
</dbReference>
<dbReference type="Gene3D" id="3.40.50.720">
    <property type="entry name" value="NAD(P)-binding Rossmann-like Domain"/>
    <property type="match status" value="1"/>
</dbReference>
<dbReference type="Proteomes" id="UP001500843">
    <property type="component" value="Unassembled WGS sequence"/>
</dbReference>
<comment type="similarity">
    <text evidence="1">Belongs to the short-chain dehydrogenases/reductases (SDR) family.</text>
</comment>
<reference evidence="4" key="1">
    <citation type="journal article" date="2019" name="Int. J. Syst. Evol. Microbiol.">
        <title>The Global Catalogue of Microorganisms (GCM) 10K type strain sequencing project: providing services to taxonomists for standard genome sequencing and annotation.</title>
        <authorList>
            <consortium name="The Broad Institute Genomics Platform"/>
            <consortium name="The Broad Institute Genome Sequencing Center for Infectious Disease"/>
            <person name="Wu L."/>
            <person name="Ma J."/>
        </authorList>
    </citation>
    <scope>NUCLEOTIDE SEQUENCE [LARGE SCALE GENOMIC DNA]</scope>
    <source>
        <strain evidence="4">JCM 17975</strain>
    </source>
</reference>
<name>A0ABP8XKU1_9MICO</name>
<dbReference type="SUPFAM" id="SSF51735">
    <property type="entry name" value="NAD(P)-binding Rossmann-fold domains"/>
    <property type="match status" value="1"/>
</dbReference>
<evidence type="ECO:0000313" key="3">
    <source>
        <dbReference type="EMBL" id="GAA4708858.1"/>
    </source>
</evidence>
<dbReference type="PRINTS" id="PR00081">
    <property type="entry name" value="GDHRDH"/>
</dbReference>
<dbReference type="InterPro" id="IPR002347">
    <property type="entry name" value="SDR_fam"/>
</dbReference>
<keyword evidence="2" id="KW-0560">Oxidoreductase</keyword>
<evidence type="ECO:0000256" key="1">
    <source>
        <dbReference type="ARBA" id="ARBA00006484"/>
    </source>
</evidence>
<dbReference type="Pfam" id="PF00106">
    <property type="entry name" value="adh_short"/>
    <property type="match status" value="1"/>
</dbReference>
<gene>
    <name evidence="3" type="ORF">GCM10023198_34500</name>
</gene>
<evidence type="ECO:0000256" key="2">
    <source>
        <dbReference type="ARBA" id="ARBA00023002"/>
    </source>
</evidence>
<sequence>MTARSAPERRVAVVTGATGGMGRVIALELARSGMHVITVARDPRRAASLRDQIDREVGTGRLDVVPGDLSRRDGVIDAAAAVLARHSAVHVLVNNAGAHFSEHQLSPDGVERHIAVDYLAAYGLTLHLREALERGRARVVNVVSDALRDTRQVKLLGRPRPATVSTDGLDDLGQLNPADGFVPFQAYARAKLLTVMAGYDLARTLQDHGVTVNAVHPGIAATNIIDDLVPPALRPFRGLIRRYMLTPEEGASAALRLATDPALAGVTSRYFLRDVDTRTPPVSYDAIAQRQLRATSDRYFLPGRPR</sequence>
<proteinExistence type="inferred from homology"/>
<protein>
    <submittedName>
        <fullName evidence="3">SDR family oxidoreductase</fullName>
    </submittedName>
</protein>
<evidence type="ECO:0000313" key="4">
    <source>
        <dbReference type="Proteomes" id="UP001500843"/>
    </source>
</evidence>
<dbReference type="PANTHER" id="PTHR24320:SF148">
    <property type="entry name" value="NAD(P)-BINDING ROSSMANN-FOLD SUPERFAMILY PROTEIN"/>
    <property type="match status" value="1"/>
</dbReference>